<dbReference type="Pfam" id="PF13365">
    <property type="entry name" value="Trypsin_2"/>
    <property type="match status" value="1"/>
</dbReference>
<dbReference type="PANTHER" id="PTHR14389">
    <property type="entry name" value="SI:CH1073-475A24.1"/>
    <property type="match status" value="1"/>
</dbReference>
<dbReference type="OrthoDB" id="10069840at2759"/>
<dbReference type="SUPFAM" id="SSF50494">
    <property type="entry name" value="Trypsin-like serine proteases"/>
    <property type="match status" value="1"/>
</dbReference>
<organism evidence="2 3">
    <name type="scientific">Branchiostoma belcheri</name>
    <name type="common">Amphioxus</name>
    <dbReference type="NCBI Taxonomy" id="7741"/>
    <lineage>
        <taxon>Eukaryota</taxon>
        <taxon>Metazoa</taxon>
        <taxon>Chordata</taxon>
        <taxon>Cephalochordata</taxon>
        <taxon>Leptocardii</taxon>
        <taxon>Amphioxiformes</taxon>
        <taxon>Branchiostomatidae</taxon>
        <taxon>Branchiostoma</taxon>
    </lineage>
</organism>
<sequence length="514" mass="57698">MNAKFLTKDNPKAFPFDILVDCLPHDTFLTALYRDARIGNNKLKNAKPMCKDSTDEINIKLTTRCSDFDGRTFTCKVAKDSQVSEEEWNQTVANSPDVALSDSEESFGTPDSQGSGTEILVDASQASDSWKLDPQVVKWAKEMKCRSQKQVAKLLSSKHEAKFERETAKSDEKKRKRKLNKICQPFRQDYNNANPGTIPVRLLKKLHVLACSVGILKIYRNGTGRSLGTCFRLGSRYVLTNKHVKEIAGLNDVYVYFDYDETCMEGQHVAFKVARIVHISSPQGEGIDELDYSLLELEVPPDQFDKLPPGLGHKIEKAVQRATVRIIGHPGGRPKEADFSCPVVGTNHTIAVYFKFHSGRHADDQMLNNPKRCNYLSSFDGGSSGSPGFDDDQNLVVMHTCGYHLYDTAKVEVAQGVRMTAIRDDLKQHLSADESDIKDLESANPKGRFWIKVDGTDIKPALQESKKGEWNGDPDLKDCRVQNLRKERDDRLKLLDATEGDTLRRLGLQQLDCP</sequence>
<evidence type="ECO:0000256" key="1">
    <source>
        <dbReference type="SAM" id="MobiDB-lite"/>
    </source>
</evidence>
<dbReference type="Proteomes" id="UP000515135">
    <property type="component" value="Unplaced"/>
</dbReference>
<reference evidence="3" key="1">
    <citation type="submission" date="2025-08" db="UniProtKB">
        <authorList>
            <consortium name="RefSeq"/>
        </authorList>
    </citation>
    <scope>IDENTIFICATION</scope>
    <source>
        <tissue evidence="3">Gonad</tissue>
    </source>
</reference>
<protein>
    <submittedName>
        <fullName evidence="3">Protein FAM111A-like</fullName>
    </submittedName>
</protein>
<proteinExistence type="predicted"/>
<dbReference type="InterPro" id="IPR043504">
    <property type="entry name" value="Peptidase_S1_PA_chymotrypsin"/>
</dbReference>
<accession>A0A6P4ZC58</accession>
<feature type="region of interest" description="Disordered" evidence="1">
    <location>
        <begin position="92"/>
        <end position="117"/>
    </location>
</feature>
<keyword evidence="2" id="KW-1185">Reference proteome</keyword>
<dbReference type="KEGG" id="bbel:109473242"/>
<evidence type="ECO:0000313" key="3">
    <source>
        <dbReference type="RefSeq" id="XP_019628677.1"/>
    </source>
</evidence>
<dbReference type="AlphaFoldDB" id="A0A6P4ZC58"/>
<dbReference type="InterPro" id="IPR009003">
    <property type="entry name" value="Peptidase_S1_PA"/>
</dbReference>
<evidence type="ECO:0000313" key="2">
    <source>
        <dbReference type="Proteomes" id="UP000515135"/>
    </source>
</evidence>
<gene>
    <name evidence="3" type="primary">LOC109473242</name>
</gene>
<dbReference type="Gene3D" id="2.40.10.10">
    <property type="entry name" value="Trypsin-like serine proteases"/>
    <property type="match status" value="2"/>
</dbReference>
<dbReference type="PANTHER" id="PTHR14389:SF3">
    <property type="entry name" value="PROTEIN FAM111A-LIKE"/>
    <property type="match status" value="1"/>
</dbReference>
<dbReference type="RefSeq" id="XP_019628677.1">
    <property type="nucleotide sequence ID" value="XM_019773118.1"/>
</dbReference>
<name>A0A6P4ZC58_BRABE</name>
<dbReference type="GeneID" id="109473242"/>